<evidence type="ECO:0000259" key="3">
    <source>
        <dbReference type="Pfam" id="PF04083"/>
    </source>
</evidence>
<proteinExistence type="predicted"/>
<organism evidence="4 5">
    <name type="scientific">Necator americanus</name>
    <name type="common">Human hookworm</name>
    <dbReference type="NCBI Taxonomy" id="51031"/>
    <lineage>
        <taxon>Eukaryota</taxon>
        <taxon>Metazoa</taxon>
        <taxon>Ecdysozoa</taxon>
        <taxon>Nematoda</taxon>
        <taxon>Chromadorea</taxon>
        <taxon>Rhabditida</taxon>
        <taxon>Rhabditina</taxon>
        <taxon>Rhabditomorpha</taxon>
        <taxon>Strongyloidea</taxon>
        <taxon>Ancylostomatidae</taxon>
        <taxon>Bunostominae</taxon>
        <taxon>Necator</taxon>
    </lineage>
</organism>
<feature type="compositionally biased region" description="Polar residues" evidence="2">
    <location>
        <begin position="569"/>
        <end position="598"/>
    </location>
</feature>
<dbReference type="Pfam" id="PF04083">
    <property type="entry name" value="Abhydro_lipase"/>
    <property type="match status" value="1"/>
</dbReference>
<evidence type="ECO:0000256" key="1">
    <source>
        <dbReference type="SAM" id="Coils"/>
    </source>
</evidence>
<comment type="caution">
    <text evidence="4">The sequence shown here is derived from an EMBL/GenBank/DDBJ whole genome shotgun (WGS) entry which is preliminary data.</text>
</comment>
<dbReference type="InterPro" id="IPR006693">
    <property type="entry name" value="AB_hydrolase_lipase"/>
</dbReference>
<feature type="compositionally biased region" description="Low complexity" evidence="2">
    <location>
        <begin position="688"/>
        <end position="710"/>
    </location>
</feature>
<dbReference type="PANTHER" id="PTHR11005">
    <property type="entry name" value="LYSOSOMAL ACID LIPASE-RELATED"/>
    <property type="match status" value="1"/>
</dbReference>
<feature type="region of interest" description="Disordered" evidence="2">
    <location>
        <begin position="678"/>
        <end position="711"/>
    </location>
</feature>
<protein>
    <recommendedName>
        <fullName evidence="3">Partial AB-hydrolase lipase domain-containing protein</fullName>
    </recommendedName>
</protein>
<reference evidence="4 5" key="1">
    <citation type="submission" date="2023-08" db="EMBL/GenBank/DDBJ databases">
        <title>A Necator americanus chromosomal reference genome.</title>
        <authorList>
            <person name="Ilik V."/>
            <person name="Petrzelkova K.J."/>
            <person name="Pardy F."/>
            <person name="Fuh T."/>
            <person name="Niatou-Singa F.S."/>
            <person name="Gouil Q."/>
            <person name="Baker L."/>
            <person name="Ritchie M.E."/>
            <person name="Jex A.R."/>
            <person name="Gazzola D."/>
            <person name="Li H."/>
            <person name="Toshio Fujiwara R."/>
            <person name="Zhan B."/>
            <person name="Aroian R.V."/>
            <person name="Pafco B."/>
            <person name="Schwarz E.M."/>
        </authorList>
    </citation>
    <scope>NUCLEOTIDE SEQUENCE [LARGE SCALE GENOMIC DNA]</scope>
    <source>
        <strain evidence="4 5">Aroian</strain>
        <tissue evidence="4">Whole animal</tissue>
    </source>
</reference>
<gene>
    <name evidence="4" type="primary">Necator_chrX.g22135</name>
    <name evidence="4" type="ORF">RB195_021974</name>
</gene>
<feature type="domain" description="Partial AB-hydrolase lipase" evidence="3">
    <location>
        <begin position="24"/>
        <end position="89"/>
    </location>
</feature>
<feature type="compositionally biased region" description="Polar residues" evidence="2">
    <location>
        <begin position="678"/>
        <end position="687"/>
    </location>
</feature>
<sequence length="832" mass="92567">MLFFAVIYVGLVYATKNKEAFMRVPDLITNFGYPSEEHYVTTEDGYILTVHRIPIGRDDRPAPHSPQKRPSVLLMHCLLCDSSVFVLNLPAQSLGFVLADAGFDVWIANVRGNEYGKNHTTLRTNEKAFWNFTWYEHSRYDLKNTIEYVLDVSKQNELYYIRAFFGLGPIGGLTTSIPVFYLASYPFYGLTEEKPPMFNLSQITTPVFLFWSSDDTLAPAADVRNHIIKKLRDALKISMYPVQQDTCSAGCMLYLTLKPFKKFLLTDENLAELILCFHVEIREKTVLQSLITYPRSNIKYPIYLAKQANKYGHETDAVLGLLVQVKSAGGMQTSGNYRKTQNYQNKKQCKLPDGSPSLFLESSEQLVEDYTDGARQPLPNSCPRCGYGTQLSYSPVNPRYDLSDMKTGVILNLVPGGFRCKDNKNLCVHGMDGSRYVSASGNTVIWPVPYCKGSSCSMLLTLDPTEAVNEYRGKRVERGTDELKDKNNVIYYNGNEYNYIEMKAITCGGCDKTLNMCYSIDRYEGGRPLPADAYDNAQASATEEQYSSLGYGDNTQYIQPDGVNPYADETNSPSPTPTNNGYEQQLSNAPSQPLSDSPASRAQLIARLNAANRRLVQTRTNVRTLQTQVAVQRARAQTALQTARAIGRPTINVRPANVNVKVNANPRITNVNQNQLTAEQRAQQAANTGGSPAPTGSPSSPAPAGSPSTSVAALRMHSPVIDEKHFVDLTGKAEKPSEEMLSMIEQQNENFLLGGKSTIKIAQPNILWKVRRESNSAVIREKKTMRDDTQESVGGTNSDLLFSLLGDKASLTGPPGQEPSLQWISSHRTMRR</sequence>
<evidence type="ECO:0000313" key="4">
    <source>
        <dbReference type="EMBL" id="KAK6760720.1"/>
    </source>
</evidence>
<name>A0ABR1EDQ6_NECAM</name>
<evidence type="ECO:0000256" key="2">
    <source>
        <dbReference type="SAM" id="MobiDB-lite"/>
    </source>
</evidence>
<dbReference type="InterPro" id="IPR029058">
    <property type="entry name" value="AB_hydrolase_fold"/>
</dbReference>
<accession>A0ABR1EDQ6</accession>
<dbReference type="Proteomes" id="UP001303046">
    <property type="component" value="Unassembled WGS sequence"/>
</dbReference>
<feature type="compositionally biased region" description="Polar residues" evidence="2">
    <location>
        <begin position="819"/>
        <end position="832"/>
    </location>
</feature>
<keyword evidence="1" id="KW-0175">Coiled coil</keyword>
<feature type="coiled-coil region" evidence="1">
    <location>
        <begin position="601"/>
        <end position="628"/>
    </location>
</feature>
<feature type="region of interest" description="Disordered" evidence="2">
    <location>
        <begin position="810"/>
        <end position="832"/>
    </location>
</feature>
<dbReference type="EMBL" id="JAVFWL010000006">
    <property type="protein sequence ID" value="KAK6760720.1"/>
    <property type="molecule type" value="Genomic_DNA"/>
</dbReference>
<dbReference type="Gene3D" id="3.40.50.1820">
    <property type="entry name" value="alpha/beta hydrolase"/>
    <property type="match status" value="2"/>
</dbReference>
<evidence type="ECO:0000313" key="5">
    <source>
        <dbReference type="Proteomes" id="UP001303046"/>
    </source>
</evidence>
<feature type="region of interest" description="Disordered" evidence="2">
    <location>
        <begin position="539"/>
        <end position="598"/>
    </location>
</feature>
<keyword evidence="5" id="KW-1185">Reference proteome</keyword>
<dbReference type="SUPFAM" id="SSF53474">
    <property type="entry name" value="alpha/beta-Hydrolases"/>
    <property type="match status" value="1"/>
</dbReference>
<feature type="compositionally biased region" description="Polar residues" evidence="2">
    <location>
        <begin position="539"/>
        <end position="558"/>
    </location>
</feature>